<evidence type="ECO:0000313" key="4">
    <source>
        <dbReference type="Proteomes" id="UP001294412"/>
    </source>
</evidence>
<name>A0ABU5I3G7_9HYPH</name>
<organism evidence="3 4">
    <name type="scientific">Fulvimarina uroteuthidis</name>
    <dbReference type="NCBI Taxonomy" id="3098149"/>
    <lineage>
        <taxon>Bacteria</taxon>
        <taxon>Pseudomonadati</taxon>
        <taxon>Pseudomonadota</taxon>
        <taxon>Alphaproteobacteria</taxon>
        <taxon>Hyphomicrobiales</taxon>
        <taxon>Aurantimonadaceae</taxon>
        <taxon>Fulvimarina</taxon>
    </lineage>
</organism>
<keyword evidence="4" id="KW-1185">Reference proteome</keyword>
<keyword evidence="1" id="KW-0175">Coiled coil</keyword>
<proteinExistence type="predicted"/>
<dbReference type="Pfam" id="PF13514">
    <property type="entry name" value="AAA_27"/>
    <property type="match status" value="1"/>
</dbReference>
<dbReference type="Proteomes" id="UP001294412">
    <property type="component" value="Unassembled WGS sequence"/>
</dbReference>
<evidence type="ECO:0000256" key="1">
    <source>
        <dbReference type="SAM" id="Coils"/>
    </source>
</evidence>
<evidence type="ECO:0000313" key="3">
    <source>
        <dbReference type="EMBL" id="MDY8109751.1"/>
    </source>
</evidence>
<comment type="caution">
    <text evidence="3">The sequence shown here is derived from an EMBL/GenBank/DDBJ whole genome shotgun (WGS) entry which is preliminary data.</text>
</comment>
<dbReference type="InterPro" id="IPR027417">
    <property type="entry name" value="P-loop_NTPase"/>
</dbReference>
<dbReference type="EMBL" id="JAXLPB010000003">
    <property type="protein sequence ID" value="MDY8109751.1"/>
    <property type="molecule type" value="Genomic_DNA"/>
</dbReference>
<sequence length="1154" mass="127212">MRFERLHLLRYGAFDGRQIVFRPGAKLHIVYGPNEAGKSTTLSALSALLFGFPHQTAHDFLHKASTLRIAATLSASDGSQIGFRRRKGTKATLLADDDTETPLRDDALAAYLGGLTKTVFENAFGLDSERLRAGADAMLADDGELGGTLLAASSGLTGLKDLRTRFDDEAAELYAPRASKKTFNALKDRWDDARSRARESELRSGDWKKLNDDIRRLAEKHEDEKDRLAELARRRGELEKLVTLEPVVSAIDADLRKLGTFDDLDGLPAGFAEQLSDALMRRSHEASLLDEANRRVRAAQDAVADIRLDETVLAHAKAISALHARVGNYRKALEDAPGVDRERRGFEHEIEDRKQRLGLSAAAAHVPQPTDASLALAGQLAEEGRALAREAALLKKGLETERDKAAYLERQEPAVRLTDPKPLRDRMNALKAEIEAVEQRTALESRHRSEARRIRDEALDLVPPVTDFGRLSAIALPSIESVTRHRDRLAACEAQIGRTRDERGRLANEIARNDKILRESERAGDIPSRAAIEAARSERDETFAPIASIVAGTAKPPEASDALLARFRSRVRSADTLADSAFADIERVQRHADLSARNEELSALVTSIERERDAYCAQKATILAEFAAPFERMGVAATDPDGMIVWLHAMRQLREADRANADLADQLAALAIREEALRPQLSKLGEALWVEDAAGLATGPLARSLERRLDEISEAWLTSRGHAASKKDTQDRIARLEAQSAAAAHERQAWRTRADAAFARLGLAEGATPDQVEATISLWRELPALESQRVNRAERVAGMRRDAHGFEADTRALVALVAPHLADLTAERAVDELLDASEIASRASAKLQERREALDRAQRDVQQRQEIAATADARLAGLMNRCPAGAEPAALVERLTARDAMVQSLAQCRARLVDIAPDWSESDVRSALATFEPSRADLDIADIRKDERDLDAQSNETYAELRDRTRERQALSEGGGAEGAVFEQRAVEAELTALARRWAVLKIAANLASETLERHRRNQDAPLMRRAGERLSRLTDGAFASLSQQFGDNDEAELVAVRDNGERLRISALSDGTRDQLFLALRLAFIEDYAMRNEPIPFIGDDIFQTFDDARTAAGLLTLADVSEHTQPILFAHHRSVTEIARDELADAVDIIEI</sequence>
<reference evidence="3 4" key="1">
    <citation type="submission" date="2023-12" db="EMBL/GenBank/DDBJ databases">
        <title>Description of Novel Strain Fulvimarina sp. 2208YS6-2-32 isolated from Uroteuthis (Photololigo) edulis.</title>
        <authorList>
            <person name="Park J.-S."/>
        </authorList>
    </citation>
    <scope>NUCLEOTIDE SEQUENCE [LARGE SCALE GENOMIC DNA]</scope>
    <source>
        <strain evidence="3 4">2208YS6-2-32</strain>
    </source>
</reference>
<feature type="coiled-coil region" evidence="1">
    <location>
        <begin position="207"/>
        <end position="241"/>
    </location>
</feature>
<feature type="domain" description="YhaN AAA" evidence="2">
    <location>
        <begin position="1"/>
        <end position="207"/>
    </location>
</feature>
<accession>A0ABU5I3G7</accession>
<dbReference type="InterPro" id="IPR038734">
    <property type="entry name" value="YhaN_AAA"/>
</dbReference>
<evidence type="ECO:0000259" key="2">
    <source>
        <dbReference type="Pfam" id="PF13514"/>
    </source>
</evidence>
<dbReference type="RefSeq" id="WP_322187235.1">
    <property type="nucleotide sequence ID" value="NZ_JAXLPB010000003.1"/>
</dbReference>
<protein>
    <submittedName>
        <fullName evidence="3">AAA family ATPase</fullName>
    </submittedName>
</protein>
<dbReference type="SUPFAM" id="SSF52540">
    <property type="entry name" value="P-loop containing nucleoside triphosphate hydrolases"/>
    <property type="match status" value="1"/>
</dbReference>
<dbReference type="Gene3D" id="3.40.50.300">
    <property type="entry name" value="P-loop containing nucleotide triphosphate hydrolases"/>
    <property type="match status" value="2"/>
</dbReference>
<gene>
    <name evidence="3" type="ORF">U0C82_11435</name>
</gene>
<feature type="coiled-coil region" evidence="1">
    <location>
        <begin position="840"/>
        <end position="867"/>
    </location>
</feature>
<dbReference type="PANTHER" id="PTHR41259:SF1">
    <property type="entry name" value="DOUBLE-STRAND BREAK REPAIR RAD50 ATPASE, PUTATIVE-RELATED"/>
    <property type="match status" value="1"/>
</dbReference>
<dbReference type="PANTHER" id="PTHR41259">
    <property type="entry name" value="DOUBLE-STRAND BREAK REPAIR RAD50 ATPASE, PUTATIVE-RELATED"/>
    <property type="match status" value="1"/>
</dbReference>